<name>A0A3M7RJR2_BRAPC</name>
<keyword evidence="9" id="KW-0812">Transmembrane</keyword>
<dbReference type="STRING" id="10195.A0A3M7RJR2"/>
<feature type="domain" description="GPR158/179 extracellular" evidence="11">
    <location>
        <begin position="217"/>
        <end position="302"/>
    </location>
</feature>
<accession>A0A3M7RJR2</accession>
<dbReference type="OrthoDB" id="2129233at2759"/>
<evidence type="ECO:0000259" key="11">
    <source>
        <dbReference type="Pfam" id="PF22572"/>
    </source>
</evidence>
<feature type="transmembrane region" description="Helical" evidence="9">
    <location>
        <begin position="392"/>
        <end position="414"/>
    </location>
</feature>
<feature type="transmembrane region" description="Helical" evidence="9">
    <location>
        <begin position="426"/>
        <end position="442"/>
    </location>
</feature>
<keyword evidence="5" id="KW-0297">G-protein coupled receptor</keyword>
<evidence type="ECO:0000256" key="6">
    <source>
        <dbReference type="ARBA" id="ARBA00023170"/>
    </source>
</evidence>
<keyword evidence="9" id="KW-0472">Membrane</keyword>
<evidence type="ECO:0000313" key="12">
    <source>
        <dbReference type="EMBL" id="RNA23565.1"/>
    </source>
</evidence>
<evidence type="ECO:0000256" key="8">
    <source>
        <dbReference type="ARBA" id="ARBA00023224"/>
    </source>
</evidence>
<evidence type="ECO:0000256" key="7">
    <source>
        <dbReference type="ARBA" id="ARBA00023180"/>
    </source>
</evidence>
<dbReference type="Pfam" id="PF22572">
    <property type="entry name" value="GPR158_179_EC"/>
    <property type="match status" value="1"/>
</dbReference>
<evidence type="ECO:0000256" key="2">
    <source>
        <dbReference type="ARBA" id="ARBA00007242"/>
    </source>
</evidence>
<evidence type="ECO:0000256" key="9">
    <source>
        <dbReference type="SAM" id="Phobius"/>
    </source>
</evidence>
<keyword evidence="4 10" id="KW-0732">Signal</keyword>
<keyword evidence="7" id="KW-0325">Glycoprotein</keyword>
<proteinExistence type="inferred from homology"/>
<evidence type="ECO:0000256" key="10">
    <source>
        <dbReference type="SAM" id="SignalP"/>
    </source>
</evidence>
<dbReference type="Proteomes" id="UP000276133">
    <property type="component" value="Unassembled WGS sequence"/>
</dbReference>
<evidence type="ECO:0000256" key="3">
    <source>
        <dbReference type="ARBA" id="ARBA00022475"/>
    </source>
</evidence>
<gene>
    <name evidence="12" type="ORF">BpHYR1_035112</name>
</gene>
<comment type="subcellular location">
    <subcellularLocation>
        <location evidence="1">Cell membrane</location>
        <topology evidence="1">Multi-pass membrane protein</topology>
    </subcellularLocation>
</comment>
<dbReference type="AlphaFoldDB" id="A0A3M7RJR2"/>
<evidence type="ECO:0000313" key="13">
    <source>
        <dbReference type="Proteomes" id="UP000276133"/>
    </source>
</evidence>
<dbReference type="PANTHER" id="PTHR32546">
    <property type="entry name" value="G-PROTEIN COUPLED RECEPTOR 158-RELATED"/>
    <property type="match status" value="1"/>
</dbReference>
<organism evidence="12 13">
    <name type="scientific">Brachionus plicatilis</name>
    <name type="common">Marine rotifer</name>
    <name type="synonym">Brachionus muelleri</name>
    <dbReference type="NCBI Taxonomy" id="10195"/>
    <lineage>
        <taxon>Eukaryota</taxon>
        <taxon>Metazoa</taxon>
        <taxon>Spiralia</taxon>
        <taxon>Gnathifera</taxon>
        <taxon>Rotifera</taxon>
        <taxon>Eurotatoria</taxon>
        <taxon>Monogononta</taxon>
        <taxon>Pseudotrocha</taxon>
        <taxon>Ploima</taxon>
        <taxon>Brachionidae</taxon>
        <taxon>Brachionus</taxon>
    </lineage>
</organism>
<dbReference type="GO" id="GO:0004930">
    <property type="term" value="F:G protein-coupled receptor activity"/>
    <property type="evidence" value="ECO:0007669"/>
    <property type="project" value="UniProtKB-KW"/>
</dbReference>
<evidence type="ECO:0000256" key="4">
    <source>
        <dbReference type="ARBA" id="ARBA00022729"/>
    </source>
</evidence>
<feature type="chain" id="PRO_5018176972" evidence="10">
    <location>
        <begin position="22"/>
        <end position="473"/>
    </location>
</feature>
<keyword evidence="3" id="KW-1003">Cell membrane</keyword>
<keyword evidence="8" id="KW-0807">Transducer</keyword>
<dbReference type="InterPro" id="IPR054714">
    <property type="entry name" value="GPR158_179_extracellular"/>
</dbReference>
<keyword evidence="9" id="KW-1133">Transmembrane helix</keyword>
<dbReference type="GO" id="GO:0005886">
    <property type="term" value="C:plasma membrane"/>
    <property type="evidence" value="ECO:0007669"/>
    <property type="project" value="UniProtKB-SubCell"/>
</dbReference>
<evidence type="ECO:0000256" key="5">
    <source>
        <dbReference type="ARBA" id="ARBA00023040"/>
    </source>
</evidence>
<dbReference type="PANTHER" id="PTHR32546:SF26">
    <property type="entry name" value="SMOG, ISOFORM D"/>
    <property type="match status" value="1"/>
</dbReference>
<dbReference type="InterPro" id="IPR043458">
    <property type="entry name" value="GPR158/179"/>
</dbReference>
<feature type="signal peptide" evidence="10">
    <location>
        <begin position="1"/>
        <end position="21"/>
    </location>
</feature>
<keyword evidence="13" id="KW-1185">Reference proteome</keyword>
<comment type="caution">
    <text evidence="12">The sequence shown here is derived from an EMBL/GenBank/DDBJ whole genome shotgun (WGS) entry which is preliminary data.</text>
</comment>
<dbReference type="EMBL" id="REGN01003260">
    <property type="protein sequence ID" value="RNA23565.1"/>
    <property type="molecule type" value="Genomic_DNA"/>
</dbReference>
<protein>
    <submittedName>
        <fullName evidence="12">G-coupled receptor-like protein</fullName>
    </submittedName>
</protein>
<evidence type="ECO:0000256" key="1">
    <source>
        <dbReference type="ARBA" id="ARBA00004651"/>
    </source>
</evidence>
<sequence>MKNSARLIFLIVFTKLLLINAKSTTNAIDHAQTQLVDKLMTLWYHVESIKSCGNNLQKLSIDLGPFWSFKFKEQIEKAVQLANIVNQYLSLSESSSFDLTFMSTLSHFMIDKNDAFLIGYGLVAENECIYVSREGNVSVIERSCYSLNFKSSSDSKSPYILENTNEIDEHTDCNNWYQNLKKLYSEYKFSANLNTNYKTYLDKLYENRNFSSGLFCGPIYECKNSKSDWVLLHTLPVFDREKNFKGSILIKLLVSKLNVNQCPDGDPIFKNTHKCKAYSDCVYTVTNQFSSGNYECHCQKGFINNQIRGNFFNGSLMEELYWKMKNQQNNSYLTQFNCLPCSDVDCCSHEEKLMDSIGPKTKNSDLDSYLSYYSVQSSLFWHCRKYNMPLRYTILTVQIVFVLITISLAILVFYSRHNKIIKHSMWVLLEIILFGAFLLYSSKFHSIQIHSKFWNLLKYAILRNFTLFKSPIA</sequence>
<comment type="similarity">
    <text evidence="2">Belongs to the G-protein coupled receptor 3 family.</text>
</comment>
<keyword evidence="6 12" id="KW-0675">Receptor</keyword>
<reference evidence="12 13" key="1">
    <citation type="journal article" date="2018" name="Sci. Rep.">
        <title>Genomic signatures of local adaptation to the degree of environmental predictability in rotifers.</title>
        <authorList>
            <person name="Franch-Gras L."/>
            <person name="Hahn C."/>
            <person name="Garcia-Roger E.M."/>
            <person name="Carmona M.J."/>
            <person name="Serra M."/>
            <person name="Gomez A."/>
        </authorList>
    </citation>
    <scope>NUCLEOTIDE SEQUENCE [LARGE SCALE GENOMIC DNA]</scope>
    <source>
        <strain evidence="12">HYR1</strain>
    </source>
</reference>